<dbReference type="Proteomes" id="UP000050640">
    <property type="component" value="Unplaced"/>
</dbReference>
<sequence>MKEYSKDYEKKLPCSKKAVASTLLRTRPDNAKITQFLSVSTTSSSTSFLEEIQRSNRIAEQTTFLTIYEPEERDEKVEVDEQKNDKGKQKDADDGECLYFSIRSTKEICNRSNSDDKSVYFTIPSATGNDRTTHIH</sequence>
<accession>A0A0R3RNU1</accession>
<evidence type="ECO:0000256" key="1">
    <source>
        <dbReference type="SAM" id="MobiDB-lite"/>
    </source>
</evidence>
<organism evidence="2 3">
    <name type="scientific">Elaeophora elaphi</name>
    <dbReference type="NCBI Taxonomy" id="1147741"/>
    <lineage>
        <taxon>Eukaryota</taxon>
        <taxon>Metazoa</taxon>
        <taxon>Ecdysozoa</taxon>
        <taxon>Nematoda</taxon>
        <taxon>Chromadorea</taxon>
        <taxon>Rhabditida</taxon>
        <taxon>Spirurina</taxon>
        <taxon>Spiruromorpha</taxon>
        <taxon>Filarioidea</taxon>
        <taxon>Onchocercidae</taxon>
        <taxon>Elaeophora</taxon>
    </lineage>
</organism>
<feature type="compositionally biased region" description="Basic and acidic residues" evidence="1">
    <location>
        <begin position="73"/>
        <end position="92"/>
    </location>
</feature>
<reference evidence="3" key="1">
    <citation type="submission" date="2017-02" db="UniProtKB">
        <authorList>
            <consortium name="WormBaseParasite"/>
        </authorList>
    </citation>
    <scope>IDENTIFICATION</scope>
</reference>
<keyword evidence="2" id="KW-1185">Reference proteome</keyword>
<protein>
    <submittedName>
        <fullName evidence="3">Uncharacterized protein</fullName>
    </submittedName>
</protein>
<proteinExistence type="predicted"/>
<evidence type="ECO:0000313" key="2">
    <source>
        <dbReference type="Proteomes" id="UP000050640"/>
    </source>
</evidence>
<name>A0A0R3RNU1_9BILA</name>
<feature type="region of interest" description="Disordered" evidence="1">
    <location>
        <begin position="71"/>
        <end position="92"/>
    </location>
</feature>
<evidence type="ECO:0000313" key="3">
    <source>
        <dbReference type="WBParaSite" id="EEL_0000315201-mRNA-1"/>
    </source>
</evidence>
<dbReference type="WBParaSite" id="EEL_0000315201-mRNA-1">
    <property type="protein sequence ID" value="EEL_0000315201-mRNA-1"/>
    <property type="gene ID" value="EEL_0000315201"/>
</dbReference>
<dbReference type="AlphaFoldDB" id="A0A0R3RNU1"/>